<name>A0A085MP68_9BILA</name>
<evidence type="ECO:0000313" key="3">
    <source>
        <dbReference type="EMBL" id="KFD73047.1"/>
    </source>
</evidence>
<dbReference type="EMBL" id="KL367475">
    <property type="protein sequence ID" value="KFD73047.1"/>
    <property type="molecule type" value="Genomic_DNA"/>
</dbReference>
<evidence type="ECO:0000256" key="1">
    <source>
        <dbReference type="SAM" id="MobiDB-lite"/>
    </source>
</evidence>
<protein>
    <submittedName>
        <fullName evidence="2">Uncharacterized protein</fullName>
    </submittedName>
</protein>
<evidence type="ECO:0000313" key="4">
    <source>
        <dbReference type="Proteomes" id="UP000030764"/>
    </source>
</evidence>
<reference evidence="2 4" key="1">
    <citation type="journal article" date="2014" name="Nat. Genet.">
        <title>Genome and transcriptome of the porcine whipworm Trichuris suis.</title>
        <authorList>
            <person name="Jex A.R."/>
            <person name="Nejsum P."/>
            <person name="Schwarz E.M."/>
            <person name="Hu L."/>
            <person name="Young N.D."/>
            <person name="Hall R.S."/>
            <person name="Korhonen P.K."/>
            <person name="Liao S."/>
            <person name="Thamsborg S."/>
            <person name="Xia J."/>
            <person name="Xu P."/>
            <person name="Wang S."/>
            <person name="Scheerlinck J.P."/>
            <person name="Hofmann A."/>
            <person name="Sternberg P.W."/>
            <person name="Wang J."/>
            <person name="Gasser R.B."/>
        </authorList>
    </citation>
    <scope>NUCLEOTIDE SEQUENCE [LARGE SCALE GENOMIC DNA]</scope>
    <source>
        <strain evidence="3">DCEP-RM93F</strain>
        <strain evidence="2">DCEP-RM93M</strain>
    </source>
</reference>
<proteinExistence type="predicted"/>
<sequence length="363" mass="41582">MSMPETTKEARNFENNTWKTQWMFNQLPSICRSNKVLPFVQLAHAKTFHLCVPERQTSFTAGRFSGERNLPSRTVRPSISSSRVKEDNGKSLFAPVSTSRSSDQKKSISFFVPLNGHRVSRSVDTETASELSKQYQPQYASSDILKSDGDFCHLPWPARRHVMERSGRPLSRSRSSDQLNNDRSYVCLNRLLKYADDLQVGVSPSRSIRFPNVRLLPPFLRECSKLINGQCAHGRSTSILESALPLQRLEKRISEELLNIKHIEQAYHKVQEDKLVQGSVRHFLDFVDVPTLDRLARGERFRKFRDWTAFLKGILRRLHEADAGLFSELERDRNSRRSKLLLSGGKNPLSSSHSGLSSVRSWR</sequence>
<keyword evidence="4" id="KW-1185">Reference proteome</keyword>
<dbReference type="EMBL" id="KL363182">
    <property type="protein sequence ID" value="KFD59014.1"/>
    <property type="molecule type" value="Genomic_DNA"/>
</dbReference>
<evidence type="ECO:0000313" key="2">
    <source>
        <dbReference type="EMBL" id="KFD59014.1"/>
    </source>
</evidence>
<dbReference type="Proteomes" id="UP000030764">
    <property type="component" value="Unassembled WGS sequence"/>
</dbReference>
<dbReference type="Proteomes" id="UP000030758">
    <property type="component" value="Unassembled WGS sequence"/>
</dbReference>
<organism evidence="2 4">
    <name type="scientific">Trichuris suis</name>
    <name type="common">pig whipworm</name>
    <dbReference type="NCBI Taxonomy" id="68888"/>
    <lineage>
        <taxon>Eukaryota</taxon>
        <taxon>Metazoa</taxon>
        <taxon>Ecdysozoa</taxon>
        <taxon>Nematoda</taxon>
        <taxon>Enoplea</taxon>
        <taxon>Dorylaimia</taxon>
        <taxon>Trichinellida</taxon>
        <taxon>Trichuridae</taxon>
        <taxon>Trichuris</taxon>
    </lineage>
</organism>
<feature type="compositionally biased region" description="Low complexity" evidence="1">
    <location>
        <begin position="350"/>
        <end position="363"/>
    </location>
</feature>
<feature type="region of interest" description="Disordered" evidence="1">
    <location>
        <begin position="63"/>
        <end position="98"/>
    </location>
</feature>
<accession>A0A085MP68</accession>
<feature type="compositionally biased region" description="Polar residues" evidence="1">
    <location>
        <begin position="71"/>
        <end position="82"/>
    </location>
</feature>
<gene>
    <name evidence="2" type="ORF">M513_00177</name>
    <name evidence="3" type="ORF">M514_00177</name>
</gene>
<feature type="region of interest" description="Disordered" evidence="1">
    <location>
        <begin position="340"/>
        <end position="363"/>
    </location>
</feature>
<dbReference type="AlphaFoldDB" id="A0A085MP68"/>